<reference evidence="2 3" key="1">
    <citation type="journal article" date="2021" name="BMC Genomics">
        <title>Datura genome reveals duplications of psychoactive alkaloid biosynthetic genes and high mutation rate following tissue culture.</title>
        <authorList>
            <person name="Rajewski A."/>
            <person name="Carter-House D."/>
            <person name="Stajich J."/>
            <person name="Litt A."/>
        </authorList>
    </citation>
    <scope>NUCLEOTIDE SEQUENCE [LARGE SCALE GENOMIC DNA]</scope>
    <source>
        <strain evidence="2">AR-01</strain>
    </source>
</reference>
<organism evidence="2 3">
    <name type="scientific">Datura stramonium</name>
    <name type="common">Jimsonweed</name>
    <name type="synonym">Common thornapple</name>
    <dbReference type="NCBI Taxonomy" id="4076"/>
    <lineage>
        <taxon>Eukaryota</taxon>
        <taxon>Viridiplantae</taxon>
        <taxon>Streptophyta</taxon>
        <taxon>Embryophyta</taxon>
        <taxon>Tracheophyta</taxon>
        <taxon>Spermatophyta</taxon>
        <taxon>Magnoliopsida</taxon>
        <taxon>eudicotyledons</taxon>
        <taxon>Gunneridae</taxon>
        <taxon>Pentapetalae</taxon>
        <taxon>asterids</taxon>
        <taxon>lamiids</taxon>
        <taxon>Solanales</taxon>
        <taxon>Solanaceae</taxon>
        <taxon>Solanoideae</taxon>
        <taxon>Datureae</taxon>
        <taxon>Datura</taxon>
    </lineage>
</organism>
<evidence type="ECO:0008006" key="4">
    <source>
        <dbReference type="Google" id="ProtNLM"/>
    </source>
</evidence>
<evidence type="ECO:0000313" key="3">
    <source>
        <dbReference type="Proteomes" id="UP000823775"/>
    </source>
</evidence>
<protein>
    <recommendedName>
        <fullName evidence="4">BTB domain-containing protein</fullName>
    </recommendedName>
</protein>
<proteinExistence type="predicted"/>
<accession>A0ABS8SQ73</accession>
<sequence>MGVMTYDPIASVRHARVVGRPLRPEFNVEVLDPSQELVLKYNRDVFRLMLLSFSNGGPQDSNMPLTLSEEPMVDAAFEKFLLQNHQPDFDLMGWDGDDEEEEDEDEDEEEDD</sequence>
<feature type="region of interest" description="Disordered" evidence="1">
    <location>
        <begin position="90"/>
        <end position="112"/>
    </location>
</feature>
<dbReference type="EMBL" id="JACEIK010000702">
    <property type="protein sequence ID" value="MCD7461174.1"/>
    <property type="molecule type" value="Genomic_DNA"/>
</dbReference>
<comment type="caution">
    <text evidence="2">The sequence shown here is derived from an EMBL/GenBank/DDBJ whole genome shotgun (WGS) entry which is preliminary data.</text>
</comment>
<evidence type="ECO:0000313" key="2">
    <source>
        <dbReference type="EMBL" id="MCD7461174.1"/>
    </source>
</evidence>
<evidence type="ECO:0000256" key="1">
    <source>
        <dbReference type="SAM" id="MobiDB-lite"/>
    </source>
</evidence>
<feature type="compositionally biased region" description="Acidic residues" evidence="1">
    <location>
        <begin position="95"/>
        <end position="112"/>
    </location>
</feature>
<keyword evidence="3" id="KW-1185">Reference proteome</keyword>
<gene>
    <name evidence="2" type="ORF">HAX54_045426</name>
</gene>
<dbReference type="Proteomes" id="UP000823775">
    <property type="component" value="Unassembled WGS sequence"/>
</dbReference>
<name>A0ABS8SQ73_DATST</name>